<comment type="caution">
    <text evidence="2">The sequence shown here is derived from an EMBL/GenBank/DDBJ whole genome shotgun (WGS) entry which is preliminary data.</text>
</comment>
<evidence type="ECO:0000313" key="2">
    <source>
        <dbReference type="EMBL" id="KAJ3029037.1"/>
    </source>
</evidence>
<proteinExistence type="predicted"/>
<organism evidence="2 3">
    <name type="scientific">Rhizophlyctis rosea</name>
    <dbReference type="NCBI Taxonomy" id="64517"/>
    <lineage>
        <taxon>Eukaryota</taxon>
        <taxon>Fungi</taxon>
        <taxon>Fungi incertae sedis</taxon>
        <taxon>Chytridiomycota</taxon>
        <taxon>Chytridiomycota incertae sedis</taxon>
        <taxon>Chytridiomycetes</taxon>
        <taxon>Rhizophlyctidales</taxon>
        <taxon>Rhizophlyctidaceae</taxon>
        <taxon>Rhizophlyctis</taxon>
    </lineage>
</organism>
<protein>
    <submittedName>
        <fullName evidence="2">Uncharacterized protein</fullName>
    </submittedName>
</protein>
<feature type="non-terminal residue" evidence="2">
    <location>
        <position position="161"/>
    </location>
</feature>
<name>A0AAD5RZV3_9FUNG</name>
<feature type="compositionally biased region" description="Low complexity" evidence="1">
    <location>
        <begin position="137"/>
        <end position="161"/>
    </location>
</feature>
<feature type="compositionally biased region" description="Basic residues" evidence="1">
    <location>
        <begin position="1"/>
        <end position="10"/>
    </location>
</feature>
<feature type="compositionally biased region" description="Polar residues" evidence="1">
    <location>
        <begin position="68"/>
        <end position="78"/>
    </location>
</feature>
<dbReference type="AlphaFoldDB" id="A0AAD5RZV3"/>
<accession>A0AAD5RZV3</accession>
<dbReference type="EMBL" id="JADGJD010002746">
    <property type="protein sequence ID" value="KAJ3029037.1"/>
    <property type="molecule type" value="Genomic_DNA"/>
</dbReference>
<evidence type="ECO:0000256" key="1">
    <source>
        <dbReference type="SAM" id="MobiDB-lite"/>
    </source>
</evidence>
<gene>
    <name evidence="2" type="ORF">HK097_005856</name>
</gene>
<sequence length="161" mass="16432">MMGGKRKTKAKPAEAGDGDFSSISTGGVGVGRGPSSTARKKEAEVVDASQQGVPKSGSVADLTRAESTDFSEGLSSLRNIPAPFGRLPVSSSTKSSDARHAGKPPLEPSGSEKLRKKPAWNSSTAVNSKRQSIPDLSTASSTPSTTPTPTIPLPTSSSTPP</sequence>
<keyword evidence="3" id="KW-1185">Reference proteome</keyword>
<evidence type="ECO:0000313" key="3">
    <source>
        <dbReference type="Proteomes" id="UP001212841"/>
    </source>
</evidence>
<reference evidence="2" key="1">
    <citation type="submission" date="2020-05" db="EMBL/GenBank/DDBJ databases">
        <title>Phylogenomic resolution of chytrid fungi.</title>
        <authorList>
            <person name="Stajich J.E."/>
            <person name="Amses K."/>
            <person name="Simmons R."/>
            <person name="Seto K."/>
            <person name="Myers J."/>
            <person name="Bonds A."/>
            <person name="Quandt C.A."/>
            <person name="Barry K."/>
            <person name="Liu P."/>
            <person name="Grigoriev I."/>
            <person name="Longcore J.E."/>
            <person name="James T.Y."/>
        </authorList>
    </citation>
    <scope>NUCLEOTIDE SEQUENCE</scope>
    <source>
        <strain evidence="2">JEL0318</strain>
    </source>
</reference>
<dbReference type="Proteomes" id="UP001212841">
    <property type="component" value="Unassembled WGS sequence"/>
</dbReference>
<feature type="compositionally biased region" description="Polar residues" evidence="1">
    <location>
        <begin position="120"/>
        <end position="135"/>
    </location>
</feature>
<feature type="region of interest" description="Disordered" evidence="1">
    <location>
        <begin position="1"/>
        <end position="161"/>
    </location>
</feature>